<geneLocation type="plasmid" evidence="9">
    <name>unnamed1</name>
</geneLocation>
<keyword evidence="4 7" id="KW-0812">Transmembrane</keyword>
<dbReference type="OrthoDB" id="50379at2157"/>
<dbReference type="EMBL" id="CP026310">
    <property type="protein sequence ID" value="AUV84170.1"/>
    <property type="molecule type" value="Genomic_DNA"/>
</dbReference>
<dbReference type="GeneID" id="35594745"/>
<dbReference type="Gene3D" id="1.10.3720.10">
    <property type="entry name" value="MetI-like"/>
    <property type="match status" value="1"/>
</dbReference>
<comment type="similarity">
    <text evidence="7">Belongs to the binding-protein-dependent transport system permease family.</text>
</comment>
<organism evidence="9 10">
    <name type="scientific">Salinigranum rubrum</name>
    <dbReference type="NCBI Taxonomy" id="755307"/>
    <lineage>
        <taxon>Archaea</taxon>
        <taxon>Methanobacteriati</taxon>
        <taxon>Methanobacteriota</taxon>
        <taxon>Stenosarchaea group</taxon>
        <taxon>Halobacteria</taxon>
        <taxon>Halobacteriales</taxon>
        <taxon>Haloferacaceae</taxon>
        <taxon>Salinigranum</taxon>
    </lineage>
</organism>
<evidence type="ECO:0000256" key="7">
    <source>
        <dbReference type="RuleBase" id="RU363032"/>
    </source>
</evidence>
<evidence type="ECO:0000259" key="8">
    <source>
        <dbReference type="PROSITE" id="PS50928"/>
    </source>
</evidence>
<feature type="domain" description="ABC transmembrane type-1" evidence="8">
    <location>
        <begin position="68"/>
        <end position="248"/>
    </location>
</feature>
<evidence type="ECO:0000256" key="2">
    <source>
        <dbReference type="ARBA" id="ARBA00022448"/>
    </source>
</evidence>
<dbReference type="SUPFAM" id="SSF161098">
    <property type="entry name" value="MetI-like"/>
    <property type="match status" value="1"/>
</dbReference>
<keyword evidence="3" id="KW-1003">Cell membrane</keyword>
<evidence type="ECO:0000313" key="9">
    <source>
        <dbReference type="EMBL" id="AUV84170.1"/>
    </source>
</evidence>
<keyword evidence="2 7" id="KW-0813">Transport</keyword>
<feature type="transmembrane region" description="Helical" evidence="7">
    <location>
        <begin position="134"/>
        <end position="153"/>
    </location>
</feature>
<dbReference type="Pfam" id="PF00528">
    <property type="entry name" value="BPD_transp_1"/>
    <property type="match status" value="1"/>
</dbReference>
<reference evidence="9 10" key="1">
    <citation type="submission" date="2018-01" db="EMBL/GenBank/DDBJ databases">
        <title>Complete genome sequence of Salinigranum rubrum GX10T, an extremely halophilic archaeon isolated from a marine solar saltern.</title>
        <authorList>
            <person name="Han S."/>
        </authorList>
    </citation>
    <scope>NUCLEOTIDE SEQUENCE [LARGE SCALE GENOMIC DNA]</scope>
    <source>
        <strain evidence="9 10">GX10</strain>
        <plasmid evidence="10">Plasmid unnamed1</plasmid>
    </source>
</reference>
<sequence>MATRDKRVRLPALGTVDGWMARAGGVLLFFVGWTALASVFPENLMPFPQQALGDAWELVQSGQVWRHLAATMAAMFWGFIGGMALGIQMGVFMGIDDYQRKFLTPHVILSLSIPHISWGITATLVFGFDILSPIFATILVVFPFVAVTIWKGVENIDADLLRMSKSFELSFGRTLRRVIIPNIAPSLLSASRLALALSWKTVVITEVFAAGQGMGYKIFSAYEIIDFDEAWGWAVIFMIVILIVEYGIFKPVQRKVFAYRQDADFSMLS</sequence>
<evidence type="ECO:0000256" key="6">
    <source>
        <dbReference type="ARBA" id="ARBA00023136"/>
    </source>
</evidence>
<gene>
    <name evidence="9" type="ORF">C2R22_21595</name>
</gene>
<dbReference type="GO" id="GO:0005886">
    <property type="term" value="C:plasma membrane"/>
    <property type="evidence" value="ECO:0007669"/>
    <property type="project" value="UniProtKB-SubCell"/>
</dbReference>
<evidence type="ECO:0000256" key="4">
    <source>
        <dbReference type="ARBA" id="ARBA00022692"/>
    </source>
</evidence>
<dbReference type="InterPro" id="IPR000515">
    <property type="entry name" value="MetI-like"/>
</dbReference>
<dbReference type="PANTHER" id="PTHR30151">
    <property type="entry name" value="ALKANE SULFONATE ABC TRANSPORTER-RELATED, MEMBRANE SUBUNIT"/>
    <property type="match status" value="1"/>
</dbReference>
<comment type="subcellular location">
    <subcellularLocation>
        <location evidence="1 7">Cell membrane</location>
        <topology evidence="1 7">Multi-pass membrane protein</topology>
    </subcellularLocation>
</comment>
<dbReference type="Proteomes" id="UP000236584">
    <property type="component" value="Plasmid unnamed1"/>
</dbReference>
<keyword evidence="5 7" id="KW-1133">Transmembrane helix</keyword>
<evidence type="ECO:0000256" key="5">
    <source>
        <dbReference type="ARBA" id="ARBA00022989"/>
    </source>
</evidence>
<evidence type="ECO:0000256" key="3">
    <source>
        <dbReference type="ARBA" id="ARBA00022475"/>
    </source>
</evidence>
<dbReference type="CDD" id="cd06261">
    <property type="entry name" value="TM_PBP2"/>
    <property type="match status" value="1"/>
</dbReference>
<proteinExistence type="inferred from homology"/>
<name>A0A2I8VQG6_9EURY</name>
<evidence type="ECO:0000313" key="10">
    <source>
        <dbReference type="Proteomes" id="UP000236584"/>
    </source>
</evidence>
<feature type="transmembrane region" description="Helical" evidence="7">
    <location>
        <begin position="107"/>
        <end position="128"/>
    </location>
</feature>
<feature type="transmembrane region" description="Helical" evidence="7">
    <location>
        <begin position="230"/>
        <end position="249"/>
    </location>
</feature>
<protein>
    <recommendedName>
        <fullName evidence="8">ABC transmembrane type-1 domain-containing protein</fullName>
    </recommendedName>
</protein>
<dbReference type="KEGG" id="srub:C2R22_21595"/>
<feature type="transmembrane region" description="Helical" evidence="7">
    <location>
        <begin position="21"/>
        <end position="40"/>
    </location>
</feature>
<feature type="transmembrane region" description="Helical" evidence="7">
    <location>
        <begin position="74"/>
        <end position="95"/>
    </location>
</feature>
<keyword evidence="9" id="KW-0614">Plasmid</keyword>
<dbReference type="PROSITE" id="PS50928">
    <property type="entry name" value="ABC_TM1"/>
    <property type="match status" value="1"/>
</dbReference>
<dbReference type="InterPro" id="IPR035906">
    <property type="entry name" value="MetI-like_sf"/>
</dbReference>
<accession>A0A2I8VQG6</accession>
<dbReference type="RefSeq" id="WP_103427859.1">
    <property type="nucleotide sequence ID" value="NZ_CP026310.1"/>
</dbReference>
<dbReference type="GO" id="GO:0055085">
    <property type="term" value="P:transmembrane transport"/>
    <property type="evidence" value="ECO:0007669"/>
    <property type="project" value="InterPro"/>
</dbReference>
<dbReference type="PANTHER" id="PTHR30151:SF38">
    <property type="entry name" value="ALIPHATIC SULFONATES TRANSPORT PERMEASE PROTEIN SSUC-RELATED"/>
    <property type="match status" value="1"/>
</dbReference>
<dbReference type="AlphaFoldDB" id="A0A2I8VQG6"/>
<keyword evidence="10" id="KW-1185">Reference proteome</keyword>
<evidence type="ECO:0000256" key="1">
    <source>
        <dbReference type="ARBA" id="ARBA00004651"/>
    </source>
</evidence>
<keyword evidence="6 7" id="KW-0472">Membrane</keyword>